<sequence length="171" mass="19499">MSGTAARTPLIPSVIEDLKRKGYNQSQIAEMHGVTRQAVSWQKQTYGGSLNTRQVVNKAWPFTTTNAHGKSKPFQRLRDHGEYMRVGSFKGMSDEKVRNLKKWWTKLRDEDVVLEFDPTIEPHPGMAGGGFRYVPREASDGDLLIRVNDYTNLTPQGEVIWRWPPNIDSLI</sequence>
<dbReference type="RefSeq" id="YP_010061770.1">
    <property type="nucleotide sequence ID" value="NC_054786.1"/>
</dbReference>
<name>A0A482JGG7_9CAUD</name>
<evidence type="ECO:0000313" key="1">
    <source>
        <dbReference type="EMBL" id="QBP31091.1"/>
    </source>
</evidence>
<organism evidence="1 2">
    <name type="scientific">Mycobacterium phage Refuge</name>
    <dbReference type="NCBI Taxonomy" id="2517967"/>
    <lineage>
        <taxon>Viruses</taxon>
        <taxon>Duplodnaviria</taxon>
        <taxon>Heunggongvirae</taxon>
        <taxon>Uroviricota</taxon>
        <taxon>Caudoviricetes</taxon>
        <taxon>Refugevirus</taxon>
        <taxon>Refugevirus refuge</taxon>
    </lineage>
</organism>
<proteinExistence type="predicted"/>
<protein>
    <submittedName>
        <fullName evidence="1">Immunity repressor</fullName>
    </submittedName>
</protein>
<dbReference type="KEGG" id="vg:64871387"/>
<gene>
    <name evidence="1" type="primary">73</name>
    <name evidence="1" type="ORF">SEA_REFUGE_73</name>
</gene>
<dbReference type="EMBL" id="MK494113">
    <property type="protein sequence ID" value="QBP31091.1"/>
    <property type="molecule type" value="Genomic_DNA"/>
</dbReference>
<evidence type="ECO:0000313" key="2">
    <source>
        <dbReference type="Proteomes" id="UP000294688"/>
    </source>
</evidence>
<reference evidence="1 2" key="1">
    <citation type="submission" date="2019-02" db="EMBL/GenBank/DDBJ databases">
        <authorList>
            <person name="Borges K.M."/>
            <person name="Daniels K.G."/>
            <person name="Guerrette L.R."/>
            <person name="Hannigan S.R."/>
            <person name="Hodsdon B.M."/>
            <person name="Krystek B.N."/>
            <person name="Paluszek M.C."/>
            <person name="Pettit J.E."/>
            <person name="Riccardi S.G."/>
            <person name="Rossignol A."/>
            <person name="Verrell S.C."/>
            <person name="Divens A.M."/>
            <person name="Garlena R.A."/>
            <person name="Russell D.A."/>
            <person name="Pope W.H."/>
            <person name="Jacobs-Sera D."/>
            <person name="Hatfull G.F."/>
        </authorList>
    </citation>
    <scope>NUCLEOTIDE SEQUENCE [LARGE SCALE GENOMIC DNA]</scope>
</reference>
<dbReference type="GeneID" id="64871387"/>
<keyword evidence="2" id="KW-1185">Reference proteome</keyword>
<dbReference type="Proteomes" id="UP000294688">
    <property type="component" value="Segment"/>
</dbReference>
<accession>A0A482JGG7</accession>